<keyword evidence="3" id="KW-0808">Transferase</keyword>
<organism evidence="7 8">
    <name type="scientific">Gossypium barbadense</name>
    <name type="common">Sea Island cotton</name>
    <name type="synonym">Hibiscus barbadensis</name>
    <dbReference type="NCBI Taxonomy" id="3634"/>
    <lineage>
        <taxon>Eukaryota</taxon>
        <taxon>Viridiplantae</taxon>
        <taxon>Streptophyta</taxon>
        <taxon>Embryophyta</taxon>
        <taxon>Tracheophyta</taxon>
        <taxon>Spermatophyta</taxon>
        <taxon>Magnoliopsida</taxon>
        <taxon>eudicotyledons</taxon>
        <taxon>Gunneridae</taxon>
        <taxon>Pentapetalae</taxon>
        <taxon>rosids</taxon>
        <taxon>malvids</taxon>
        <taxon>Malvales</taxon>
        <taxon>Malvaceae</taxon>
        <taxon>Malvoideae</taxon>
        <taxon>Gossypium</taxon>
    </lineage>
</organism>
<keyword evidence="5" id="KW-0333">Golgi apparatus</keyword>
<keyword evidence="4" id="KW-0812">Transmembrane</keyword>
<reference evidence="8" key="1">
    <citation type="journal article" date="2020" name="Nat. Genet.">
        <title>Genomic diversifications of five Gossypium allopolyploid species and their impact on cotton improvement.</title>
        <authorList>
            <person name="Chen Z.J."/>
            <person name="Sreedasyam A."/>
            <person name="Ando A."/>
            <person name="Song Q."/>
            <person name="De Santiago L.M."/>
            <person name="Hulse-Kemp A.M."/>
            <person name="Ding M."/>
            <person name="Ye W."/>
            <person name="Kirkbride R.C."/>
            <person name="Jenkins J."/>
            <person name="Plott C."/>
            <person name="Lovell J."/>
            <person name="Lin Y.M."/>
            <person name="Vaughn R."/>
            <person name="Liu B."/>
            <person name="Simpson S."/>
            <person name="Scheffler B.E."/>
            <person name="Wen L."/>
            <person name="Saski C.A."/>
            <person name="Grover C.E."/>
            <person name="Hu G."/>
            <person name="Conover J.L."/>
            <person name="Carlson J.W."/>
            <person name="Shu S."/>
            <person name="Boston L.B."/>
            <person name="Williams M."/>
            <person name="Peterson D.G."/>
            <person name="McGee K."/>
            <person name="Jones D.C."/>
            <person name="Wendel J.F."/>
            <person name="Stelly D.M."/>
            <person name="Grimwood J."/>
            <person name="Schmutz J."/>
        </authorList>
    </citation>
    <scope>NUCLEOTIDE SEQUENCE [LARGE SCALE GENOMIC DNA]</scope>
    <source>
        <strain evidence="8">cv. 3-79</strain>
    </source>
</reference>
<evidence type="ECO:0000256" key="5">
    <source>
        <dbReference type="ARBA" id="ARBA00023034"/>
    </source>
</evidence>
<evidence type="ECO:0000256" key="1">
    <source>
        <dbReference type="ARBA" id="ARBA00004323"/>
    </source>
</evidence>
<name>A0A5J5WYX4_GOSBA</name>
<dbReference type="Pfam" id="PF03016">
    <property type="entry name" value="Exostosin_GT47"/>
    <property type="match status" value="1"/>
</dbReference>
<accession>A0A5J5WYX4</accession>
<dbReference type="PANTHER" id="PTHR11062">
    <property type="entry name" value="EXOSTOSIN HEPARAN SULFATE GLYCOSYLTRANSFERASE -RELATED"/>
    <property type="match status" value="1"/>
</dbReference>
<dbReference type="EMBL" id="CM018202">
    <property type="protein sequence ID" value="KAB2097454.1"/>
    <property type="molecule type" value="Genomic_DNA"/>
</dbReference>
<evidence type="ECO:0000259" key="6">
    <source>
        <dbReference type="Pfam" id="PF03016"/>
    </source>
</evidence>
<dbReference type="OrthoDB" id="1924787at2759"/>
<keyword evidence="4" id="KW-0735">Signal-anchor</keyword>
<gene>
    <name evidence="7" type="ORF">ES319_A01G171600v1</name>
</gene>
<dbReference type="InterPro" id="IPR040911">
    <property type="entry name" value="Exostosin_GT47"/>
</dbReference>
<comment type="similarity">
    <text evidence="2">Belongs to the glycosyltransferase 47 family.</text>
</comment>
<protein>
    <recommendedName>
        <fullName evidence="6">Exostosin GT47 domain-containing protein</fullName>
    </recommendedName>
</protein>
<keyword evidence="3" id="KW-0328">Glycosyltransferase</keyword>
<keyword evidence="8" id="KW-1185">Reference proteome</keyword>
<comment type="subcellular location">
    <subcellularLocation>
        <location evidence="1">Golgi apparatus membrane</location>
        <topology evidence="1">Single-pass type II membrane protein</topology>
    </subcellularLocation>
</comment>
<proteinExistence type="inferred from homology"/>
<dbReference type="InterPro" id="IPR004263">
    <property type="entry name" value="Exostosin"/>
</dbReference>
<feature type="domain" description="Exostosin GT47" evidence="6">
    <location>
        <begin position="50"/>
        <end position="285"/>
    </location>
</feature>
<evidence type="ECO:0000313" key="8">
    <source>
        <dbReference type="Proteomes" id="UP000327439"/>
    </source>
</evidence>
<sequence>MYGKAAICLSFVILFLISCSIYVGTVDLRSYFFPLLQSPQVPRSLCASGPPLRVYMYDLPRKFHVGMMDRRSFEGPAPVTADNFPPWPSNSGIKKQHSVEYWLMASLLFGGNGNEDREAVRVSDPESAEAFFVPFFSSLSFNTHGHNMTDPETEVDRRLQVELLEFLRKSKYYQRSGGRDHVIPMTHPNAFRFLRQELNASILIVVDFGRYPKTMSSLSKDVVAPYVHVVDSFTDDDALNPYESRTTLLFFRGNTVRKDQGKIRIKLAKILSAIDDVHYEKSVATPKNIIMRGCVLRSSVCILQVIPLHLADYSMLL</sequence>
<dbReference type="GO" id="GO:0000139">
    <property type="term" value="C:Golgi membrane"/>
    <property type="evidence" value="ECO:0007669"/>
    <property type="project" value="UniProtKB-SubCell"/>
</dbReference>
<evidence type="ECO:0000256" key="4">
    <source>
        <dbReference type="ARBA" id="ARBA00022968"/>
    </source>
</evidence>
<evidence type="ECO:0000256" key="2">
    <source>
        <dbReference type="ARBA" id="ARBA00010271"/>
    </source>
</evidence>
<evidence type="ECO:0000313" key="7">
    <source>
        <dbReference type="EMBL" id="KAB2097454.1"/>
    </source>
</evidence>
<dbReference type="PROSITE" id="PS51257">
    <property type="entry name" value="PROKAR_LIPOPROTEIN"/>
    <property type="match status" value="1"/>
</dbReference>
<dbReference type="AlphaFoldDB" id="A0A5J5WYX4"/>
<evidence type="ECO:0000256" key="3">
    <source>
        <dbReference type="ARBA" id="ARBA00022676"/>
    </source>
</evidence>
<dbReference type="PANTHER" id="PTHR11062:SF48">
    <property type="entry name" value="OJ1485_B09.5 PROTEIN"/>
    <property type="match status" value="1"/>
</dbReference>
<dbReference type="GO" id="GO:0016757">
    <property type="term" value="F:glycosyltransferase activity"/>
    <property type="evidence" value="ECO:0007669"/>
    <property type="project" value="UniProtKB-KW"/>
</dbReference>
<dbReference type="Proteomes" id="UP000327439">
    <property type="component" value="Chromosome A01"/>
</dbReference>